<name>A0A7J7M6M5_9MAGN</name>
<accession>A0A7J7M6M5</accession>
<dbReference type="EMBL" id="JACGCM010001734">
    <property type="protein sequence ID" value="KAF6150527.1"/>
    <property type="molecule type" value="Genomic_DNA"/>
</dbReference>
<organism evidence="1 2">
    <name type="scientific">Kingdonia uniflora</name>
    <dbReference type="NCBI Taxonomy" id="39325"/>
    <lineage>
        <taxon>Eukaryota</taxon>
        <taxon>Viridiplantae</taxon>
        <taxon>Streptophyta</taxon>
        <taxon>Embryophyta</taxon>
        <taxon>Tracheophyta</taxon>
        <taxon>Spermatophyta</taxon>
        <taxon>Magnoliopsida</taxon>
        <taxon>Ranunculales</taxon>
        <taxon>Circaeasteraceae</taxon>
        <taxon>Kingdonia</taxon>
    </lineage>
</organism>
<gene>
    <name evidence="1" type="ORF">GIB67_030328</name>
</gene>
<comment type="caution">
    <text evidence="1">The sequence shown here is derived from an EMBL/GenBank/DDBJ whole genome shotgun (WGS) entry which is preliminary data.</text>
</comment>
<evidence type="ECO:0000313" key="1">
    <source>
        <dbReference type="EMBL" id="KAF6150527.1"/>
    </source>
</evidence>
<evidence type="ECO:0000313" key="2">
    <source>
        <dbReference type="Proteomes" id="UP000541444"/>
    </source>
</evidence>
<keyword evidence="2" id="KW-1185">Reference proteome</keyword>
<reference evidence="1 2" key="1">
    <citation type="journal article" date="2020" name="IScience">
        <title>Genome Sequencing of the Endangered Kingdonia uniflora (Circaeasteraceae, Ranunculales) Reveals Potential Mechanisms of Evolutionary Specialization.</title>
        <authorList>
            <person name="Sun Y."/>
            <person name="Deng T."/>
            <person name="Zhang A."/>
            <person name="Moore M.J."/>
            <person name="Landis J.B."/>
            <person name="Lin N."/>
            <person name="Zhang H."/>
            <person name="Zhang X."/>
            <person name="Huang J."/>
            <person name="Zhang X."/>
            <person name="Sun H."/>
            <person name="Wang H."/>
        </authorList>
    </citation>
    <scope>NUCLEOTIDE SEQUENCE [LARGE SCALE GENOMIC DNA]</scope>
    <source>
        <strain evidence="1">TB1705</strain>
        <tissue evidence="1">Leaf</tissue>
    </source>
</reference>
<dbReference type="AlphaFoldDB" id="A0A7J7M6M5"/>
<protein>
    <submittedName>
        <fullName evidence="1">Uncharacterized protein</fullName>
    </submittedName>
</protein>
<sequence>MVQATNLAQDLRHQSMGAASSWEAWTRTPQQNSSFHSASLEEVLLYESGDSTYSSETIYGCYPFESQSVSSKEEESEACSPVVENKVACMNKSQMGSSCNEVSSTQAGLSLESMVNSVLSDRDIYDKHSPQISTLTFFASSCTLPHL</sequence>
<dbReference type="Proteomes" id="UP000541444">
    <property type="component" value="Unassembled WGS sequence"/>
</dbReference>
<proteinExistence type="predicted"/>